<proteinExistence type="predicted"/>
<accession>A0A942SXZ6</accession>
<dbReference type="InterPro" id="IPR007210">
    <property type="entry name" value="ABC_Gly_betaine_transp_sub-bd"/>
</dbReference>
<dbReference type="CDD" id="cd13611">
    <property type="entry name" value="PBP2_YehZ"/>
    <property type="match status" value="1"/>
</dbReference>
<evidence type="ECO:0000313" key="2">
    <source>
        <dbReference type="EMBL" id="MBS4181753.1"/>
    </source>
</evidence>
<dbReference type="Gene3D" id="3.40.190.10">
    <property type="entry name" value="Periplasmic binding protein-like II"/>
    <property type="match status" value="1"/>
</dbReference>
<name>A0A942SXZ6_9BACI</name>
<evidence type="ECO:0000259" key="1">
    <source>
        <dbReference type="Pfam" id="PF04069"/>
    </source>
</evidence>
<dbReference type="EMBL" id="JAGYPE010000002">
    <property type="protein sequence ID" value="MBS4181753.1"/>
    <property type="molecule type" value="Genomic_DNA"/>
</dbReference>
<dbReference type="GO" id="GO:0043190">
    <property type="term" value="C:ATP-binding cassette (ABC) transporter complex"/>
    <property type="evidence" value="ECO:0007669"/>
    <property type="project" value="InterPro"/>
</dbReference>
<dbReference type="Pfam" id="PF04069">
    <property type="entry name" value="OpuAC"/>
    <property type="match status" value="1"/>
</dbReference>
<reference evidence="2" key="1">
    <citation type="submission" date="2021-05" db="EMBL/GenBank/DDBJ databases">
        <title>Novel Bacillus species.</title>
        <authorList>
            <person name="Liu G."/>
        </authorList>
    </citation>
    <scope>NUCLEOTIDE SEQUENCE</scope>
    <source>
        <strain evidence="2">FJAT-50051</strain>
    </source>
</reference>
<dbReference type="GO" id="GO:0022857">
    <property type="term" value="F:transmembrane transporter activity"/>
    <property type="evidence" value="ECO:0007669"/>
    <property type="project" value="InterPro"/>
</dbReference>
<sequence length="346" mass="37186">MPHADPSDARRASRPLRRRGVAAAVLAGATALVLTGCGLQPATSFVPAVEPGSIQRIDDLPAGAHITVTSKNFTEQLVLGKIAVLAATAAGFDVTDETNVPGSVAVRELMTSHAADFTYEYTGTAWLTFMGHDQGIPDKTEQWTAVKDEDAGNGLTWLSPAPMNNTYAFAVREEAVDELGGITKLSQIADLPADQRTFCVESEFNSRADGFKPMLEKYGLQIGGSGPTSIPSGNVSILDTGTVYTATDRGKCNFGEVFTTDGRIKSLGLSVLEDDRGFFPAYNVAPVLDSETLQEYPQLEDVYDQISPKLTDETLQELNRQVDVEGREPADVAFDWMVEEGFVTAP</sequence>
<dbReference type="Gene3D" id="3.40.190.120">
    <property type="entry name" value="Osmoprotection protein (prox), domain 2"/>
    <property type="match status" value="1"/>
</dbReference>
<organism evidence="2">
    <name type="scientific">Neobacillus citreus</name>
    <dbReference type="NCBI Taxonomy" id="2833578"/>
    <lineage>
        <taxon>Bacteria</taxon>
        <taxon>Bacillati</taxon>
        <taxon>Bacillota</taxon>
        <taxon>Bacilli</taxon>
        <taxon>Bacillales</taxon>
        <taxon>Bacillaceae</taxon>
        <taxon>Neobacillus</taxon>
    </lineage>
</organism>
<dbReference type="SUPFAM" id="SSF53850">
    <property type="entry name" value="Periplasmic binding protein-like II"/>
    <property type="match status" value="1"/>
</dbReference>
<feature type="domain" description="ABC-type glycine betaine transport system substrate-binding" evidence="1">
    <location>
        <begin position="65"/>
        <end position="337"/>
    </location>
</feature>
<protein>
    <submittedName>
        <fullName evidence="2">Glycine betaine ABC transporter substrate-binding protein</fullName>
    </submittedName>
</protein>
<dbReference type="AlphaFoldDB" id="A0A942SXZ6"/>
<comment type="caution">
    <text evidence="2">The sequence shown here is derived from an EMBL/GenBank/DDBJ whole genome shotgun (WGS) entry which is preliminary data.</text>
</comment>
<gene>
    <name evidence="2" type="ORF">KHB02_10175</name>
</gene>